<evidence type="ECO:0000256" key="2">
    <source>
        <dbReference type="SAM" id="MobiDB-lite"/>
    </source>
</evidence>
<dbReference type="STRING" id="1328760.A0A165FZG7"/>
<feature type="domain" description="Ubiquinol-cytochrome c chaperone" evidence="3">
    <location>
        <begin position="156"/>
        <end position="298"/>
    </location>
</feature>
<dbReference type="InterPro" id="IPR021150">
    <property type="entry name" value="Ubiq_cyt_c_chap"/>
</dbReference>
<dbReference type="InterPro" id="IPR007129">
    <property type="entry name" value="Ubiqinol_cyt_c_chaperone_CPB3"/>
</dbReference>
<protein>
    <recommendedName>
        <fullName evidence="3">Ubiquinol-cytochrome c chaperone domain-containing protein</fullName>
    </recommendedName>
</protein>
<evidence type="ECO:0000313" key="4">
    <source>
        <dbReference type="EMBL" id="KZF21566.1"/>
    </source>
</evidence>
<evidence type="ECO:0000259" key="3">
    <source>
        <dbReference type="Pfam" id="PF03981"/>
    </source>
</evidence>
<organism evidence="4 5">
    <name type="scientific">Xylona heveae (strain CBS 132557 / TC161)</name>
    <dbReference type="NCBI Taxonomy" id="1328760"/>
    <lineage>
        <taxon>Eukaryota</taxon>
        <taxon>Fungi</taxon>
        <taxon>Dikarya</taxon>
        <taxon>Ascomycota</taxon>
        <taxon>Pezizomycotina</taxon>
        <taxon>Xylonomycetes</taxon>
        <taxon>Xylonales</taxon>
        <taxon>Xylonaceae</taxon>
        <taxon>Xylona</taxon>
    </lineage>
</organism>
<dbReference type="EMBL" id="KV407460">
    <property type="protein sequence ID" value="KZF21566.1"/>
    <property type="molecule type" value="Genomic_DNA"/>
</dbReference>
<dbReference type="GO" id="GO:0034551">
    <property type="term" value="P:mitochondrial respiratory chain complex III assembly"/>
    <property type="evidence" value="ECO:0007669"/>
    <property type="project" value="TreeGrafter"/>
</dbReference>
<feature type="compositionally biased region" description="Polar residues" evidence="2">
    <location>
        <begin position="78"/>
        <end position="88"/>
    </location>
</feature>
<feature type="compositionally biased region" description="Low complexity" evidence="2">
    <location>
        <begin position="45"/>
        <end position="69"/>
    </location>
</feature>
<keyword evidence="5" id="KW-1185">Reference proteome</keyword>
<dbReference type="Proteomes" id="UP000076632">
    <property type="component" value="Unassembled WGS sequence"/>
</dbReference>
<evidence type="ECO:0000313" key="5">
    <source>
        <dbReference type="Proteomes" id="UP000076632"/>
    </source>
</evidence>
<dbReference type="Pfam" id="PF03981">
    <property type="entry name" value="Ubiq_cyt_C_chap"/>
    <property type="match status" value="1"/>
</dbReference>
<gene>
    <name evidence="4" type="ORF">L228DRAFT_231075</name>
</gene>
<accession>A0A165FZG7</accession>
<dbReference type="OMA" id="PLMTETY"/>
<dbReference type="RefSeq" id="XP_018187121.1">
    <property type="nucleotide sequence ID" value="XM_018330557.1"/>
</dbReference>
<proteinExistence type="inferred from homology"/>
<dbReference type="FunCoup" id="A0A165FZG7">
    <property type="interactions" value="77"/>
</dbReference>
<dbReference type="OrthoDB" id="10253878at2759"/>
<feature type="region of interest" description="Disordered" evidence="2">
    <location>
        <begin position="45"/>
        <end position="94"/>
    </location>
</feature>
<name>A0A165FZG7_XYLHT</name>
<reference evidence="4 5" key="1">
    <citation type="journal article" date="2016" name="Fungal Biol.">
        <title>The genome of Xylona heveae provides a window into fungal endophytism.</title>
        <authorList>
            <person name="Gazis R."/>
            <person name="Kuo A."/>
            <person name="Riley R."/>
            <person name="LaButti K."/>
            <person name="Lipzen A."/>
            <person name="Lin J."/>
            <person name="Amirebrahimi M."/>
            <person name="Hesse C.N."/>
            <person name="Spatafora J.W."/>
            <person name="Henrissat B."/>
            <person name="Hainaut M."/>
            <person name="Grigoriev I.V."/>
            <person name="Hibbett D.S."/>
        </authorList>
    </citation>
    <scope>NUCLEOTIDE SEQUENCE [LARGE SCALE GENOMIC DNA]</scope>
    <source>
        <strain evidence="4 5">TC161</strain>
    </source>
</reference>
<sequence length="345" mass="38234">MASQKPCAACLRLLRRNNVAPRTLQSPSISSSRAASSLRAFSTTLSNRNAGSSSSTSTSSSNSSSADSSPVKPLPKSAYSSAGTTTRLAQEVRRRAGGTTETYVAYGATKALFTECARHADYNIPQLKGKTYRTEDVPKTAAGEDLGVGTGWWYESLGLQPTFNTWAQITFLNMYLFTVRFRCFHPSHAQAWHQHLLDHFFYAAEDRMADQHGLYSRGIRNKYLKDLFVQWRGAVAGYDEGLVKGDAVVATAIWRNIFKADPEVDWTRVAQVVSYLRRVLKGLDGLPDDMVVSGKVRFTNPGKEDVVVAKESAGIKAPFTREDDEAAKVTIEEMAKQKEEEKRKR</sequence>
<dbReference type="InParanoid" id="A0A165FZG7"/>
<dbReference type="PANTHER" id="PTHR12184:SF1">
    <property type="entry name" value="UBIQUINOL-CYTOCHROME-C REDUCTASE COMPLEX ASSEMBLY FACTOR 1"/>
    <property type="match status" value="1"/>
</dbReference>
<dbReference type="AlphaFoldDB" id="A0A165FZG7"/>
<dbReference type="PANTHER" id="PTHR12184">
    <property type="entry name" value="UBIQUINOL-CYTOCHROME C REDUCTASE COMPLEX ASSEMBLY FACTOR 1 FAMILY MEMBER"/>
    <property type="match status" value="1"/>
</dbReference>
<comment type="similarity">
    <text evidence="1">Belongs to the CBP3 family.</text>
</comment>
<evidence type="ECO:0000256" key="1">
    <source>
        <dbReference type="ARBA" id="ARBA00006407"/>
    </source>
</evidence>
<dbReference type="GO" id="GO:0005739">
    <property type="term" value="C:mitochondrion"/>
    <property type="evidence" value="ECO:0007669"/>
    <property type="project" value="TreeGrafter"/>
</dbReference>
<dbReference type="GeneID" id="28895694"/>